<proteinExistence type="predicted"/>
<feature type="compositionally biased region" description="Basic residues" evidence="1">
    <location>
        <begin position="1"/>
        <end position="11"/>
    </location>
</feature>
<dbReference type="Proteomes" id="UP000187194">
    <property type="component" value="Unassembled WGS sequence"/>
</dbReference>
<sequence length="99" mass="10499">MPKKSNQKKGARITQGFPCHGHQSGSHKSVRASHDAGVVRAMDLTRRTTGQSGIPLISSILAALGRKALHGSRYTCIACDSQRQSTKALCSRCGPVGRA</sequence>
<organism evidence="2 3">
    <name type="scientific">Burkholderia ubonensis</name>
    <dbReference type="NCBI Taxonomy" id="101571"/>
    <lineage>
        <taxon>Bacteria</taxon>
        <taxon>Pseudomonadati</taxon>
        <taxon>Pseudomonadota</taxon>
        <taxon>Betaproteobacteria</taxon>
        <taxon>Burkholderiales</taxon>
        <taxon>Burkholderiaceae</taxon>
        <taxon>Burkholderia</taxon>
        <taxon>Burkholderia cepacia complex</taxon>
    </lineage>
</organism>
<dbReference type="EMBL" id="MTJZ01000002">
    <property type="protein sequence ID" value="OMG75040.1"/>
    <property type="molecule type" value="Genomic_DNA"/>
</dbReference>
<dbReference type="AlphaFoldDB" id="A0A1R1JIE0"/>
<evidence type="ECO:0000256" key="1">
    <source>
        <dbReference type="SAM" id="MobiDB-lite"/>
    </source>
</evidence>
<gene>
    <name evidence="2" type="ORF">BW685_02955</name>
</gene>
<reference evidence="2 3" key="1">
    <citation type="submission" date="2017-01" db="EMBL/GenBank/DDBJ databases">
        <title>Phylogeographic, genomic and meropenem susceptibility analysis of Burkholderia ubonensis.</title>
        <authorList>
            <person name="Price E.P."/>
            <person name="Sarovich D.S."/>
            <person name="Webb J.R."/>
            <person name="Hall C.M."/>
            <person name="Sahl J.W."/>
            <person name="Kaestli M."/>
            <person name="Mayo M."/>
            <person name="Harrington G."/>
            <person name="Baker A.L."/>
            <person name="Sidak-Loftis L.C."/>
            <person name="Lummis M."/>
            <person name="Schupp J.M."/>
            <person name="Gillece J.D."/>
            <person name="Tuanyok A."/>
            <person name="Warner J."/>
            <person name="Busch J.D."/>
            <person name="Keim P."/>
            <person name="Currie B.J."/>
            <person name="Wagner D.M."/>
        </authorList>
    </citation>
    <scope>NUCLEOTIDE SEQUENCE [LARGE SCALE GENOMIC DNA]</scope>
    <source>
        <strain evidence="2 3">A21</strain>
    </source>
</reference>
<accession>A0A1R1JIE0</accession>
<name>A0A1R1JIE0_9BURK</name>
<evidence type="ECO:0000313" key="2">
    <source>
        <dbReference type="EMBL" id="OMG75040.1"/>
    </source>
</evidence>
<evidence type="ECO:0000313" key="3">
    <source>
        <dbReference type="Proteomes" id="UP000187194"/>
    </source>
</evidence>
<comment type="caution">
    <text evidence="2">The sequence shown here is derived from an EMBL/GenBank/DDBJ whole genome shotgun (WGS) entry which is preliminary data.</text>
</comment>
<protein>
    <submittedName>
        <fullName evidence="2">Uncharacterized protein</fullName>
    </submittedName>
</protein>
<feature type="region of interest" description="Disordered" evidence="1">
    <location>
        <begin position="1"/>
        <end position="33"/>
    </location>
</feature>